<organism evidence="2">
    <name type="scientific">uncultured bacterium HF4000_05M23</name>
    <dbReference type="NCBI Taxonomy" id="542534"/>
    <lineage>
        <taxon>Bacteria</taxon>
        <taxon>environmental samples</taxon>
    </lineage>
</organism>
<evidence type="ECO:0000313" key="2">
    <source>
        <dbReference type="EMBL" id="ADI16514.1"/>
    </source>
</evidence>
<dbReference type="InterPro" id="IPR011990">
    <property type="entry name" value="TPR-like_helical_dom_sf"/>
</dbReference>
<reference evidence="2" key="1">
    <citation type="journal article" date="2011" name="Environ. Microbiol.">
        <title>Time-series analyses of Monterey Bay coastal microbial picoplankton using a 'genome proxy' microarray.</title>
        <authorList>
            <person name="Rich V.I."/>
            <person name="Pham V.D."/>
            <person name="Eppley J."/>
            <person name="Shi Y."/>
            <person name="DeLong E.F."/>
        </authorList>
    </citation>
    <scope>NUCLEOTIDE SEQUENCE</scope>
</reference>
<evidence type="ECO:0008006" key="3">
    <source>
        <dbReference type="Google" id="ProtNLM"/>
    </source>
</evidence>
<dbReference type="SUPFAM" id="SSF48452">
    <property type="entry name" value="TPR-like"/>
    <property type="match status" value="1"/>
</dbReference>
<keyword evidence="1" id="KW-0812">Transmembrane</keyword>
<feature type="transmembrane region" description="Helical" evidence="1">
    <location>
        <begin position="33"/>
        <end position="55"/>
    </location>
</feature>
<evidence type="ECO:0000256" key="1">
    <source>
        <dbReference type="SAM" id="Phobius"/>
    </source>
</evidence>
<accession>E0XQ23</accession>
<dbReference type="Gene3D" id="1.25.40.10">
    <property type="entry name" value="Tetratricopeptide repeat domain"/>
    <property type="match status" value="1"/>
</dbReference>
<protein>
    <recommendedName>
        <fullName evidence="3">Tetratricopeptide repeat protein</fullName>
    </recommendedName>
</protein>
<sequence length="273" mass="29811">MVNSQLTSETNDAPDESATDSSSLAFAASNQTALGTTLLAAVLATAVLLTIFIGWDMRRLSASVSLAGGHDDPVLETRAQVWADAQAQAPERESFTHALSERYVLVAKQQRALGNEEEAMRLILTGRDLLLEYEKRDPFEWGKLEYAQELADRSRKIVELYPSFPTLVGTAATAMASVGLHEVAIEYADRVIAVEESTRPWSKAWYAKGRALYELGREDEGIAALTTATEKQPGAHGALLAHQVLAGIYRIRGETDLSEYHKEQGGAAITFEE</sequence>
<proteinExistence type="predicted"/>
<name>E0XQ23_9BACT</name>
<dbReference type="AlphaFoldDB" id="E0XQ23"/>
<keyword evidence="1" id="KW-0472">Membrane</keyword>
<dbReference type="EMBL" id="GU474839">
    <property type="protein sequence ID" value="ADI16514.1"/>
    <property type="molecule type" value="Genomic_DNA"/>
</dbReference>
<keyword evidence="1" id="KW-1133">Transmembrane helix</keyword>